<dbReference type="AlphaFoldDB" id="A0A0R2L3A3"/>
<organism evidence="5 6">
    <name type="scientific">Furfurilactobacillus siliginis</name>
    <dbReference type="NCBI Taxonomy" id="348151"/>
    <lineage>
        <taxon>Bacteria</taxon>
        <taxon>Bacillati</taxon>
        <taxon>Bacillota</taxon>
        <taxon>Bacilli</taxon>
        <taxon>Lactobacillales</taxon>
        <taxon>Lactobacillaceae</taxon>
        <taxon>Furfurilactobacillus</taxon>
    </lineage>
</organism>
<evidence type="ECO:0000256" key="2">
    <source>
        <dbReference type="PROSITE-ProRule" id="PRU00335"/>
    </source>
</evidence>
<dbReference type="Pfam" id="PF00440">
    <property type="entry name" value="TetR_N"/>
    <property type="match status" value="1"/>
</dbReference>
<dbReference type="Proteomes" id="UP000051139">
    <property type="component" value="Unassembled WGS sequence"/>
</dbReference>
<dbReference type="EMBL" id="JQCB01000015">
    <property type="protein sequence ID" value="KRN94357.1"/>
    <property type="molecule type" value="Genomic_DNA"/>
</dbReference>
<dbReference type="RefSeq" id="WP_057811335.1">
    <property type="nucleotide sequence ID" value="NZ_BJUD01000016.1"/>
</dbReference>
<keyword evidence="1 2" id="KW-0238">DNA-binding</keyword>
<dbReference type="InterPro" id="IPR050624">
    <property type="entry name" value="HTH-type_Tx_Regulator"/>
</dbReference>
<evidence type="ECO:0000259" key="3">
    <source>
        <dbReference type="PROSITE" id="PS50977"/>
    </source>
</evidence>
<dbReference type="Proteomes" id="UP000321429">
    <property type="component" value="Unassembled WGS sequence"/>
</dbReference>
<dbReference type="PATRIC" id="fig|348151.3.peg.537"/>
<evidence type="ECO:0000313" key="6">
    <source>
        <dbReference type="Proteomes" id="UP000051139"/>
    </source>
</evidence>
<evidence type="ECO:0000313" key="5">
    <source>
        <dbReference type="EMBL" id="KRN94357.1"/>
    </source>
</evidence>
<keyword evidence="6" id="KW-1185">Reference proteome</keyword>
<evidence type="ECO:0000256" key="1">
    <source>
        <dbReference type="ARBA" id="ARBA00023125"/>
    </source>
</evidence>
<name>A0A0R2L3A3_9LACO</name>
<feature type="DNA-binding region" description="H-T-H motif" evidence="2">
    <location>
        <begin position="25"/>
        <end position="44"/>
    </location>
</feature>
<comment type="caution">
    <text evidence="5">The sequence shown here is derived from an EMBL/GenBank/DDBJ whole genome shotgun (WGS) entry which is preliminary data.</text>
</comment>
<accession>A0A0R2L3A3</accession>
<proteinExistence type="predicted"/>
<dbReference type="PROSITE" id="PS50977">
    <property type="entry name" value="HTH_TETR_2"/>
    <property type="match status" value="1"/>
</dbReference>
<dbReference type="PRINTS" id="PR00455">
    <property type="entry name" value="HTHTETR"/>
</dbReference>
<reference evidence="5 6" key="1">
    <citation type="journal article" date="2015" name="Genome Announc.">
        <title>Expanding the biotechnology potential of lactobacilli through comparative genomics of 213 strains and associated genera.</title>
        <authorList>
            <person name="Sun Z."/>
            <person name="Harris H.M."/>
            <person name="McCann A."/>
            <person name="Guo C."/>
            <person name="Argimon S."/>
            <person name="Zhang W."/>
            <person name="Yang X."/>
            <person name="Jeffery I.B."/>
            <person name="Cooney J.C."/>
            <person name="Kagawa T.F."/>
            <person name="Liu W."/>
            <person name="Song Y."/>
            <person name="Salvetti E."/>
            <person name="Wrobel A."/>
            <person name="Rasinkangas P."/>
            <person name="Parkhill J."/>
            <person name="Rea M.C."/>
            <person name="O'Sullivan O."/>
            <person name="Ritari J."/>
            <person name="Douillard F.P."/>
            <person name="Paul Ross R."/>
            <person name="Yang R."/>
            <person name="Briner A.E."/>
            <person name="Felis G.E."/>
            <person name="de Vos W.M."/>
            <person name="Barrangou R."/>
            <person name="Klaenhammer T.R."/>
            <person name="Caufield P.W."/>
            <person name="Cui Y."/>
            <person name="Zhang H."/>
            <person name="O'Toole P.W."/>
        </authorList>
    </citation>
    <scope>NUCLEOTIDE SEQUENCE [LARGE SCALE GENOMIC DNA]</scope>
    <source>
        <strain evidence="5 6">DSM 22696</strain>
    </source>
</reference>
<dbReference type="InterPro" id="IPR009057">
    <property type="entry name" value="Homeodomain-like_sf"/>
</dbReference>
<dbReference type="InterPro" id="IPR001647">
    <property type="entry name" value="HTH_TetR"/>
</dbReference>
<evidence type="ECO:0000313" key="7">
    <source>
        <dbReference type="Proteomes" id="UP000321429"/>
    </source>
</evidence>
<dbReference type="SUPFAM" id="SSF46689">
    <property type="entry name" value="Homeodomain-like"/>
    <property type="match status" value="1"/>
</dbReference>
<feature type="domain" description="HTH tetR-type" evidence="3">
    <location>
        <begin position="2"/>
        <end position="62"/>
    </location>
</feature>
<evidence type="ECO:0000313" key="4">
    <source>
        <dbReference type="EMBL" id="GEK28706.1"/>
    </source>
</evidence>
<protein>
    <submittedName>
        <fullName evidence="4">TetR family transcriptional regulator</fullName>
    </submittedName>
</protein>
<dbReference type="PANTHER" id="PTHR43479:SF11">
    <property type="entry name" value="ACREF_ENVCD OPERON REPRESSOR-RELATED"/>
    <property type="match status" value="1"/>
</dbReference>
<dbReference type="GO" id="GO:0003677">
    <property type="term" value="F:DNA binding"/>
    <property type="evidence" value="ECO:0007669"/>
    <property type="project" value="UniProtKB-UniRule"/>
</dbReference>
<dbReference type="Gene3D" id="1.10.357.10">
    <property type="entry name" value="Tetracycline Repressor, domain 2"/>
    <property type="match status" value="1"/>
</dbReference>
<dbReference type="PANTHER" id="PTHR43479">
    <property type="entry name" value="ACREF/ENVCD OPERON REPRESSOR-RELATED"/>
    <property type="match status" value="1"/>
</dbReference>
<reference evidence="4 7" key="2">
    <citation type="submission" date="2019-07" db="EMBL/GenBank/DDBJ databases">
        <title>Whole genome shotgun sequence of Lactobacillus siliginis NBRC 101315.</title>
        <authorList>
            <person name="Hosoyama A."/>
            <person name="Uohara A."/>
            <person name="Ohji S."/>
            <person name="Ichikawa N."/>
        </authorList>
    </citation>
    <scope>NUCLEOTIDE SEQUENCE [LARGE SCALE GENOMIC DNA]</scope>
    <source>
        <strain evidence="4 7">NBRC 101315</strain>
    </source>
</reference>
<sequence>MIDKKSAIFSAGRDLFLLKGFKAVNVSDVTKQAGTSVGTFYNYYQSKEELFSDIYREENEMAKKAIMDELNLDNDPVSIAISFISGVMNTLQSNLILKEWYNQDVMGALEKTYRNEENKNDSFIYVFFKGLLRKWRAEGKIRSDIDDSHVLGLYDSLIFLDTHKDEATFDPVVMQLLVEFVMKGITDFKKE</sequence>
<dbReference type="EMBL" id="BJUD01000016">
    <property type="protein sequence ID" value="GEK28706.1"/>
    <property type="molecule type" value="Genomic_DNA"/>
</dbReference>
<gene>
    <name evidence="5" type="ORF">IV55_GL000529</name>
    <name evidence="4" type="ORF">LSI01_10170</name>
</gene>